<evidence type="ECO:0000313" key="1">
    <source>
        <dbReference type="EMBL" id="SDN26162.1"/>
    </source>
</evidence>
<accession>A0A1G9ZX61</accession>
<reference evidence="2" key="1">
    <citation type="submission" date="2016-10" db="EMBL/GenBank/DDBJ databases">
        <authorList>
            <person name="Varghese N."/>
            <person name="Submissions S."/>
        </authorList>
    </citation>
    <scope>NUCLEOTIDE SEQUENCE [LARGE SCALE GENOMIC DNA]</scope>
    <source>
        <strain evidence="2">CGMCC 1.10119</strain>
    </source>
</reference>
<keyword evidence="2" id="KW-1185">Reference proteome</keyword>
<evidence type="ECO:0008006" key="3">
    <source>
        <dbReference type="Google" id="ProtNLM"/>
    </source>
</evidence>
<protein>
    <recommendedName>
        <fullName evidence="3">Small CPxCG-related zinc finger protein</fullName>
    </recommendedName>
</protein>
<dbReference type="Proteomes" id="UP000199451">
    <property type="component" value="Unassembled WGS sequence"/>
</dbReference>
<sequence length="45" mass="5006">MTKPTRCPDCGARDSFTNRYATGGGWRVVGYRCTECGETVEKETD</sequence>
<dbReference type="OrthoDB" id="283968at2157"/>
<dbReference type="RefSeq" id="WP_170830707.1">
    <property type="nucleotide sequence ID" value="NZ_FNHL01000009.1"/>
</dbReference>
<proteinExistence type="predicted"/>
<dbReference type="EMBL" id="FNHL01000009">
    <property type="protein sequence ID" value="SDN26162.1"/>
    <property type="molecule type" value="Genomic_DNA"/>
</dbReference>
<organism evidence="1 2">
    <name type="scientific">Halogranum gelatinilyticum</name>
    <dbReference type="NCBI Taxonomy" id="660521"/>
    <lineage>
        <taxon>Archaea</taxon>
        <taxon>Methanobacteriati</taxon>
        <taxon>Methanobacteriota</taxon>
        <taxon>Stenosarchaea group</taxon>
        <taxon>Halobacteria</taxon>
        <taxon>Halobacteriales</taxon>
        <taxon>Haloferacaceae</taxon>
    </lineage>
</organism>
<gene>
    <name evidence="1" type="ORF">SAMN04487949_3760</name>
</gene>
<dbReference type="AlphaFoldDB" id="A0A1G9ZX61"/>
<name>A0A1G9ZX61_9EURY</name>
<dbReference type="STRING" id="660521.SAMN04487949_3760"/>
<evidence type="ECO:0000313" key="2">
    <source>
        <dbReference type="Proteomes" id="UP000199451"/>
    </source>
</evidence>